<feature type="domain" description="EamA" evidence="6">
    <location>
        <begin position="7"/>
        <end position="138"/>
    </location>
</feature>
<feature type="transmembrane region" description="Helical" evidence="5">
    <location>
        <begin position="123"/>
        <end position="140"/>
    </location>
</feature>
<dbReference type="OrthoDB" id="148351at2"/>
<keyword evidence="8" id="KW-1185">Reference proteome</keyword>
<dbReference type="Pfam" id="PF00892">
    <property type="entry name" value="EamA"/>
    <property type="match status" value="2"/>
</dbReference>
<dbReference type="PANTHER" id="PTHR22911:SF6">
    <property type="entry name" value="SOLUTE CARRIER FAMILY 35 MEMBER G1"/>
    <property type="match status" value="1"/>
</dbReference>
<accession>K6ZYI5</accession>
<evidence type="ECO:0000256" key="4">
    <source>
        <dbReference type="ARBA" id="ARBA00023136"/>
    </source>
</evidence>
<dbReference type="AlphaFoldDB" id="K6ZYI5"/>
<feature type="transmembrane region" description="Helical" evidence="5">
    <location>
        <begin position="178"/>
        <end position="194"/>
    </location>
</feature>
<evidence type="ECO:0000256" key="1">
    <source>
        <dbReference type="ARBA" id="ARBA00004141"/>
    </source>
</evidence>
<dbReference type="EMBL" id="BAEQ01000023">
    <property type="protein sequence ID" value="GAC28350.1"/>
    <property type="molecule type" value="Genomic_DNA"/>
</dbReference>
<sequence>MKNKVLLGAIALVIVEAFFAGVSAIVKLLSDSLSESQIIFFRNFFALLFLGPWCLRKGAQAIYTRRVGLHLFRAATGLGGMYCFFYVLAHMPFTSAILALKMAPFFIPIIAKIWLKERIQSKTVVAIMIGFVGAAFIINPQQGIEFNLLFIVVFCALLVATTKCTIRKLSDTEPAVRIVFYFICVSTLFSFPLMMTDWQPINNQNWGLLVLTGALAVCGQLLMTQAYYYASPVKIGLLGYSSVFFAAMIGYTFWDEPLTLGMLFGGILLIWAANVTIRQRWFI</sequence>
<evidence type="ECO:0000313" key="7">
    <source>
        <dbReference type="EMBL" id="GAC28350.1"/>
    </source>
</evidence>
<dbReference type="InterPro" id="IPR000620">
    <property type="entry name" value="EamA_dom"/>
</dbReference>
<proteinExistence type="predicted"/>
<dbReference type="STRING" id="1121922.GCA_000428905_00790"/>
<evidence type="ECO:0000313" key="8">
    <source>
        <dbReference type="Proteomes" id="UP000006251"/>
    </source>
</evidence>
<evidence type="ECO:0000256" key="2">
    <source>
        <dbReference type="ARBA" id="ARBA00022692"/>
    </source>
</evidence>
<name>K6ZYI5_9ALTE</name>
<comment type="subcellular location">
    <subcellularLocation>
        <location evidence="1">Membrane</location>
        <topology evidence="1">Multi-pass membrane protein</topology>
    </subcellularLocation>
</comment>
<feature type="transmembrane region" description="Helical" evidence="5">
    <location>
        <begin position="67"/>
        <end position="87"/>
    </location>
</feature>
<feature type="transmembrane region" description="Helical" evidence="5">
    <location>
        <begin position="146"/>
        <end position="166"/>
    </location>
</feature>
<feature type="transmembrane region" description="Helical" evidence="5">
    <location>
        <begin position="260"/>
        <end position="277"/>
    </location>
</feature>
<feature type="transmembrane region" description="Helical" evidence="5">
    <location>
        <begin position="235"/>
        <end position="254"/>
    </location>
</feature>
<feature type="transmembrane region" description="Helical" evidence="5">
    <location>
        <begin position="36"/>
        <end position="55"/>
    </location>
</feature>
<dbReference type="PANTHER" id="PTHR22911">
    <property type="entry name" value="ACYL-MALONYL CONDENSING ENZYME-RELATED"/>
    <property type="match status" value="1"/>
</dbReference>
<dbReference type="RefSeq" id="WP_006010448.1">
    <property type="nucleotide sequence ID" value="NZ_BAEQ01000023.1"/>
</dbReference>
<protein>
    <submittedName>
        <fullName evidence="7">S-adenosylmethionine uptake transporter</fullName>
    </submittedName>
</protein>
<feature type="transmembrane region" description="Helical" evidence="5">
    <location>
        <begin position="93"/>
        <end position="111"/>
    </location>
</feature>
<evidence type="ECO:0000256" key="3">
    <source>
        <dbReference type="ARBA" id="ARBA00022989"/>
    </source>
</evidence>
<dbReference type="SUPFAM" id="SSF103481">
    <property type="entry name" value="Multidrug resistance efflux transporter EmrE"/>
    <property type="match status" value="2"/>
</dbReference>
<dbReference type="Proteomes" id="UP000006251">
    <property type="component" value="Unassembled WGS sequence"/>
</dbReference>
<keyword evidence="4 5" id="KW-0472">Membrane</keyword>
<comment type="caution">
    <text evidence="7">The sequence shown here is derived from an EMBL/GenBank/DDBJ whole genome shotgun (WGS) entry which is preliminary data.</text>
</comment>
<dbReference type="InterPro" id="IPR037185">
    <property type="entry name" value="EmrE-like"/>
</dbReference>
<evidence type="ECO:0000256" key="5">
    <source>
        <dbReference type="SAM" id="Phobius"/>
    </source>
</evidence>
<keyword evidence="2 5" id="KW-0812">Transmembrane</keyword>
<evidence type="ECO:0000259" key="6">
    <source>
        <dbReference type="Pfam" id="PF00892"/>
    </source>
</evidence>
<feature type="domain" description="EamA" evidence="6">
    <location>
        <begin position="150"/>
        <end position="273"/>
    </location>
</feature>
<feature type="transmembrane region" description="Helical" evidence="5">
    <location>
        <begin position="206"/>
        <end position="223"/>
    </location>
</feature>
<reference evidence="8" key="1">
    <citation type="journal article" date="2014" name="Environ. Microbiol.">
        <title>Comparative genomics of the marine bacterial genus Glaciecola reveals the high degree of genomic diversity and genomic characteristic for cold adaptation.</title>
        <authorList>
            <person name="Qin Q.L."/>
            <person name="Xie B.B."/>
            <person name="Yu Y."/>
            <person name="Shu Y.L."/>
            <person name="Rong J.C."/>
            <person name="Zhang Y.J."/>
            <person name="Zhao D.L."/>
            <person name="Chen X.L."/>
            <person name="Zhang X.Y."/>
            <person name="Chen B."/>
            <person name="Zhou B.C."/>
            <person name="Zhang Y.Z."/>
        </authorList>
    </citation>
    <scope>NUCLEOTIDE SEQUENCE [LARGE SCALE GENOMIC DNA]</scope>
    <source>
        <strain evidence="8">ACAM 615</strain>
    </source>
</reference>
<organism evidence="7 8">
    <name type="scientific">Brumicola pallidula DSM 14239 = ACAM 615</name>
    <dbReference type="NCBI Taxonomy" id="1121922"/>
    <lineage>
        <taxon>Bacteria</taxon>
        <taxon>Pseudomonadati</taxon>
        <taxon>Pseudomonadota</taxon>
        <taxon>Gammaproteobacteria</taxon>
        <taxon>Alteromonadales</taxon>
        <taxon>Alteromonadaceae</taxon>
        <taxon>Brumicola</taxon>
    </lineage>
</organism>
<dbReference type="GO" id="GO:0016020">
    <property type="term" value="C:membrane"/>
    <property type="evidence" value="ECO:0007669"/>
    <property type="project" value="UniProtKB-SubCell"/>
</dbReference>
<keyword evidence="3 5" id="KW-1133">Transmembrane helix</keyword>
<gene>
    <name evidence="7" type="primary">sam</name>
    <name evidence="7" type="ORF">GPAL_1483</name>
</gene>